<dbReference type="AlphaFoldDB" id="A0A0V1CJU6"/>
<keyword evidence="4" id="KW-1185">Reference proteome</keyword>
<proteinExistence type="predicted"/>
<evidence type="ECO:0000313" key="4">
    <source>
        <dbReference type="Proteomes" id="UP000054653"/>
    </source>
</evidence>
<dbReference type="Proteomes" id="UP000054653">
    <property type="component" value="Unassembled WGS sequence"/>
</dbReference>
<organism evidence="3 4">
    <name type="scientific">Trichinella britovi</name>
    <name type="common">Parasitic roundworm</name>
    <dbReference type="NCBI Taxonomy" id="45882"/>
    <lineage>
        <taxon>Eukaryota</taxon>
        <taxon>Metazoa</taxon>
        <taxon>Ecdysozoa</taxon>
        <taxon>Nematoda</taxon>
        <taxon>Enoplea</taxon>
        <taxon>Dorylaimia</taxon>
        <taxon>Trichinellida</taxon>
        <taxon>Trichinellidae</taxon>
        <taxon>Trichinella</taxon>
    </lineage>
</organism>
<accession>A0A0V1CJU6</accession>
<evidence type="ECO:0000256" key="1">
    <source>
        <dbReference type="SAM" id="MobiDB-lite"/>
    </source>
</evidence>
<evidence type="ECO:0000256" key="2">
    <source>
        <dbReference type="SAM" id="SignalP"/>
    </source>
</evidence>
<protein>
    <submittedName>
        <fullName evidence="3">Uncharacterized protein</fullName>
    </submittedName>
</protein>
<feature type="chain" id="PRO_5006876014" evidence="2">
    <location>
        <begin position="17"/>
        <end position="154"/>
    </location>
</feature>
<feature type="region of interest" description="Disordered" evidence="1">
    <location>
        <begin position="117"/>
        <end position="138"/>
    </location>
</feature>
<comment type="caution">
    <text evidence="3">The sequence shown here is derived from an EMBL/GenBank/DDBJ whole genome shotgun (WGS) entry which is preliminary data.</text>
</comment>
<keyword evidence="2" id="KW-0732">Signal</keyword>
<evidence type="ECO:0000313" key="3">
    <source>
        <dbReference type="EMBL" id="KRY49552.1"/>
    </source>
</evidence>
<dbReference type="EMBL" id="JYDI01000172">
    <property type="protein sequence ID" value="KRY49552.1"/>
    <property type="molecule type" value="Genomic_DNA"/>
</dbReference>
<name>A0A0V1CJU6_TRIBR</name>
<feature type="signal peptide" evidence="2">
    <location>
        <begin position="1"/>
        <end position="16"/>
    </location>
</feature>
<sequence length="154" mass="17075">MLLAVDFSLVFVRFFAHVDVSLLTTKLYCNGPLPRAGSSASSTRLLARQSLFGDGPVLTGVFPFFSASRFPDGIATMNELLAEVSWTAQSGIMPLIALQLLADTEFLFPITRNVGEKKRKRDPARQMENSPIAKHVQREPKESTLVKFYNEKPG</sequence>
<gene>
    <name evidence="3" type="ORF">T03_5719</name>
</gene>
<reference evidence="3 4" key="1">
    <citation type="submission" date="2015-01" db="EMBL/GenBank/DDBJ databases">
        <title>Evolution of Trichinella species and genotypes.</title>
        <authorList>
            <person name="Korhonen P.K."/>
            <person name="Edoardo P."/>
            <person name="Giuseppe L.R."/>
            <person name="Gasser R.B."/>
        </authorList>
    </citation>
    <scope>NUCLEOTIDE SEQUENCE [LARGE SCALE GENOMIC DNA]</scope>
    <source>
        <strain evidence="3">ISS120</strain>
    </source>
</reference>